<accession>A0A8H9L6D9</accession>
<feature type="region of interest" description="Disordered" evidence="1">
    <location>
        <begin position="1"/>
        <end position="23"/>
    </location>
</feature>
<reference evidence="2" key="1">
    <citation type="journal article" date="2014" name="Int. J. Syst. Evol. Microbiol.">
        <title>Complete genome sequence of Corynebacterium casei LMG S-19264T (=DSM 44701T), isolated from a smear-ripened cheese.</title>
        <authorList>
            <consortium name="US DOE Joint Genome Institute (JGI-PGF)"/>
            <person name="Walter F."/>
            <person name="Albersmeier A."/>
            <person name="Kalinowski J."/>
            <person name="Ruckert C."/>
        </authorList>
    </citation>
    <scope>NUCLEOTIDE SEQUENCE</scope>
    <source>
        <strain evidence="2">JCM 3051</strain>
    </source>
</reference>
<proteinExistence type="predicted"/>
<evidence type="ECO:0000313" key="3">
    <source>
        <dbReference type="Proteomes" id="UP000655589"/>
    </source>
</evidence>
<gene>
    <name evidence="2" type="ORF">GCM10010102_34530</name>
</gene>
<comment type="caution">
    <text evidence="2">The sequence shown here is derived from an EMBL/GenBank/DDBJ whole genome shotgun (WGS) entry which is preliminary data.</text>
</comment>
<dbReference type="InterPro" id="IPR011010">
    <property type="entry name" value="DNA_brk_join_enz"/>
</dbReference>
<reference evidence="2" key="2">
    <citation type="submission" date="2020-09" db="EMBL/GenBank/DDBJ databases">
        <authorList>
            <person name="Sun Q."/>
            <person name="Ohkuma M."/>
        </authorList>
    </citation>
    <scope>NUCLEOTIDE SEQUENCE</scope>
    <source>
        <strain evidence="2">JCM 3051</strain>
    </source>
</reference>
<evidence type="ECO:0008006" key="4">
    <source>
        <dbReference type="Google" id="ProtNLM"/>
    </source>
</evidence>
<dbReference type="SUPFAM" id="SSF56349">
    <property type="entry name" value="DNA breaking-rejoining enzymes"/>
    <property type="match status" value="1"/>
</dbReference>
<evidence type="ECO:0000256" key="1">
    <source>
        <dbReference type="SAM" id="MobiDB-lite"/>
    </source>
</evidence>
<name>A0A8H9L6D9_9MICO</name>
<keyword evidence="3" id="KW-1185">Reference proteome</keyword>
<sequence length="70" mass="7755">MSSAEKLRKAAERADLRDVDGTPLRFTPHDFRRVFATEAVNGGPDFGSCVPHTSPQRRLRRKVGAANTTM</sequence>
<dbReference type="GO" id="GO:0003677">
    <property type="term" value="F:DNA binding"/>
    <property type="evidence" value="ECO:0007669"/>
    <property type="project" value="InterPro"/>
</dbReference>
<dbReference type="AlphaFoldDB" id="A0A8H9L6D9"/>
<organism evidence="2 3">
    <name type="scientific">Promicromonospora citrea</name>
    <dbReference type="NCBI Taxonomy" id="43677"/>
    <lineage>
        <taxon>Bacteria</taxon>
        <taxon>Bacillati</taxon>
        <taxon>Actinomycetota</taxon>
        <taxon>Actinomycetes</taxon>
        <taxon>Micrococcales</taxon>
        <taxon>Promicromonosporaceae</taxon>
        <taxon>Promicromonospora</taxon>
    </lineage>
</organism>
<dbReference type="EMBL" id="BMPT01000016">
    <property type="protein sequence ID" value="GGM36234.1"/>
    <property type="molecule type" value="Genomic_DNA"/>
</dbReference>
<evidence type="ECO:0000313" key="2">
    <source>
        <dbReference type="EMBL" id="GGM36234.1"/>
    </source>
</evidence>
<dbReference type="Proteomes" id="UP000655589">
    <property type="component" value="Unassembled WGS sequence"/>
</dbReference>
<protein>
    <recommendedName>
        <fullName evidence="4">Phage integrase family protein</fullName>
    </recommendedName>
</protein>
<feature type="region of interest" description="Disordered" evidence="1">
    <location>
        <begin position="46"/>
        <end position="70"/>
    </location>
</feature>
<feature type="compositionally biased region" description="Basic and acidic residues" evidence="1">
    <location>
        <begin position="1"/>
        <end position="20"/>
    </location>
</feature>